<comment type="caution">
    <text evidence="5">The sequence shown here is derived from an EMBL/GenBank/DDBJ whole genome shotgun (WGS) entry which is preliminary data.</text>
</comment>
<name>A0A1V6LQI6_9FLAO</name>
<sequence>MKGKPTIYDIAKKLNITAATVSRALNNNPRISQATKELVLKTAKDMNYEPNKLALALKKGKSNNIGVVVPYINRNFFSSVIRGIEEELFPKGYNVIISQTHESAEREVDIINNLLNAQVEGIIISLAKFTKNTKHFEQVLKKNIPLIFFDRYQEMGGVSSVTIDDYQGSYDATIHLIEQGCDRIAHLTVDPTLSIYKHRLEGYQQALIDHSIPFREELVVKLKSDMEEGKRVAENLMALENPPNAIFSTSDYGALGAIKWLQTNGYKVPEDVCVVGFSNEPFTQFLDLSMSSVDQVPLEMGKMAAQVFLEQVNDGNNVKIEKKVVLSPSLIIRQSSTKK</sequence>
<keyword evidence="1" id="KW-0805">Transcription regulation</keyword>
<dbReference type="CDD" id="cd06267">
    <property type="entry name" value="PBP1_LacI_sugar_binding-like"/>
    <property type="match status" value="1"/>
</dbReference>
<dbReference type="InterPro" id="IPR000843">
    <property type="entry name" value="HTH_LacI"/>
</dbReference>
<dbReference type="Proteomes" id="UP000191680">
    <property type="component" value="Unassembled WGS sequence"/>
</dbReference>
<evidence type="ECO:0000259" key="4">
    <source>
        <dbReference type="PROSITE" id="PS50932"/>
    </source>
</evidence>
<dbReference type="CDD" id="cd01392">
    <property type="entry name" value="HTH_LacI"/>
    <property type="match status" value="1"/>
</dbReference>
<dbReference type="InterPro" id="IPR010982">
    <property type="entry name" value="Lambda_DNA-bd_dom_sf"/>
</dbReference>
<dbReference type="InterPro" id="IPR001761">
    <property type="entry name" value="Peripla_BP/Lac1_sug-bd_dom"/>
</dbReference>
<keyword evidence="2" id="KW-0238">DNA-binding</keyword>
<evidence type="ECO:0000256" key="3">
    <source>
        <dbReference type="ARBA" id="ARBA00023163"/>
    </source>
</evidence>
<evidence type="ECO:0000256" key="1">
    <source>
        <dbReference type="ARBA" id="ARBA00023015"/>
    </source>
</evidence>
<dbReference type="Pfam" id="PF00356">
    <property type="entry name" value="LacI"/>
    <property type="match status" value="1"/>
</dbReference>
<dbReference type="Gene3D" id="3.40.50.2300">
    <property type="match status" value="2"/>
</dbReference>
<organism evidence="5 6">
    <name type="scientific">Croceivirga radicis</name>
    <dbReference type="NCBI Taxonomy" id="1929488"/>
    <lineage>
        <taxon>Bacteria</taxon>
        <taxon>Pseudomonadati</taxon>
        <taxon>Bacteroidota</taxon>
        <taxon>Flavobacteriia</taxon>
        <taxon>Flavobacteriales</taxon>
        <taxon>Flavobacteriaceae</taxon>
        <taxon>Croceivirga</taxon>
    </lineage>
</organism>
<dbReference type="SMART" id="SM00354">
    <property type="entry name" value="HTH_LACI"/>
    <property type="match status" value="1"/>
</dbReference>
<evidence type="ECO:0000256" key="2">
    <source>
        <dbReference type="ARBA" id="ARBA00023125"/>
    </source>
</evidence>
<dbReference type="AlphaFoldDB" id="A0A1V6LQI6"/>
<keyword evidence="6" id="KW-1185">Reference proteome</keyword>
<dbReference type="EMBL" id="MTBC01000006">
    <property type="protein sequence ID" value="OQD42454.1"/>
    <property type="molecule type" value="Genomic_DNA"/>
</dbReference>
<evidence type="ECO:0000313" key="6">
    <source>
        <dbReference type="Proteomes" id="UP000191680"/>
    </source>
</evidence>
<protein>
    <submittedName>
        <fullName evidence="5">LacI family transcriptional regulator</fullName>
    </submittedName>
</protein>
<gene>
    <name evidence="5" type="ORF">BUL40_10020</name>
</gene>
<dbReference type="Pfam" id="PF00532">
    <property type="entry name" value="Peripla_BP_1"/>
    <property type="match status" value="1"/>
</dbReference>
<reference evidence="5 6" key="1">
    <citation type="submission" date="2016-12" db="EMBL/GenBank/DDBJ databases">
        <authorList>
            <person name="Song W.-J."/>
            <person name="Kurnit D.M."/>
        </authorList>
    </citation>
    <scope>NUCLEOTIDE SEQUENCE [LARGE SCALE GENOMIC DNA]</scope>
    <source>
        <strain evidence="5 6">HSG9</strain>
    </source>
</reference>
<dbReference type="GO" id="GO:0003700">
    <property type="term" value="F:DNA-binding transcription factor activity"/>
    <property type="evidence" value="ECO:0007669"/>
    <property type="project" value="TreeGrafter"/>
</dbReference>
<dbReference type="SUPFAM" id="SSF53822">
    <property type="entry name" value="Periplasmic binding protein-like I"/>
    <property type="match status" value="1"/>
</dbReference>
<dbReference type="PANTHER" id="PTHR30146:SF109">
    <property type="entry name" value="HTH-TYPE TRANSCRIPTIONAL REGULATOR GALS"/>
    <property type="match status" value="1"/>
</dbReference>
<evidence type="ECO:0000313" key="5">
    <source>
        <dbReference type="EMBL" id="OQD42454.1"/>
    </source>
</evidence>
<dbReference type="OrthoDB" id="9768806at2"/>
<dbReference type="InterPro" id="IPR028082">
    <property type="entry name" value="Peripla_BP_I"/>
</dbReference>
<dbReference type="RefSeq" id="WP_080319155.1">
    <property type="nucleotide sequence ID" value="NZ_MTBC01000006.1"/>
</dbReference>
<dbReference type="GO" id="GO:0000976">
    <property type="term" value="F:transcription cis-regulatory region binding"/>
    <property type="evidence" value="ECO:0007669"/>
    <property type="project" value="TreeGrafter"/>
</dbReference>
<accession>A0A1V6LQI6</accession>
<keyword evidence="3" id="KW-0804">Transcription</keyword>
<dbReference type="SUPFAM" id="SSF47413">
    <property type="entry name" value="lambda repressor-like DNA-binding domains"/>
    <property type="match status" value="1"/>
</dbReference>
<proteinExistence type="predicted"/>
<dbReference type="PANTHER" id="PTHR30146">
    <property type="entry name" value="LACI-RELATED TRANSCRIPTIONAL REPRESSOR"/>
    <property type="match status" value="1"/>
</dbReference>
<dbReference type="PROSITE" id="PS50932">
    <property type="entry name" value="HTH_LACI_2"/>
    <property type="match status" value="1"/>
</dbReference>
<feature type="domain" description="HTH lacI-type" evidence="4">
    <location>
        <begin position="5"/>
        <end position="59"/>
    </location>
</feature>
<dbReference type="Gene3D" id="1.10.260.40">
    <property type="entry name" value="lambda repressor-like DNA-binding domains"/>
    <property type="match status" value="1"/>
</dbReference>